<evidence type="ECO:0000256" key="3">
    <source>
        <dbReference type="ARBA" id="ARBA00022490"/>
    </source>
</evidence>
<keyword evidence="10" id="KW-1185">Reference proteome</keyword>
<keyword evidence="5" id="KW-0547">Nucleotide-binding</keyword>
<dbReference type="SUPFAM" id="SSF55307">
    <property type="entry name" value="Tubulin C-terminal domain-like"/>
    <property type="match status" value="1"/>
</dbReference>
<protein>
    <recommendedName>
        <fullName evidence="8">Tubulin/FtsZ GTPase domain-containing protein</fullName>
    </recommendedName>
</protein>
<dbReference type="GO" id="GO:0005525">
    <property type="term" value="F:GTP binding"/>
    <property type="evidence" value="ECO:0007669"/>
    <property type="project" value="UniProtKB-KW"/>
</dbReference>
<dbReference type="Pfam" id="PF00091">
    <property type="entry name" value="Tubulin"/>
    <property type="match status" value="2"/>
</dbReference>
<dbReference type="InterPro" id="IPR000217">
    <property type="entry name" value="Tubulin"/>
</dbReference>
<evidence type="ECO:0000256" key="7">
    <source>
        <dbReference type="ARBA" id="ARBA00023212"/>
    </source>
</evidence>
<dbReference type="AlphaFoldDB" id="A0A8C7DTZ1"/>
<accession>A0A8C7DTZ1</accession>
<dbReference type="InterPro" id="IPR036525">
    <property type="entry name" value="Tubulin/FtsZ_GTPase_sf"/>
</dbReference>
<reference evidence="9" key="1">
    <citation type="submission" date="2025-08" db="UniProtKB">
        <authorList>
            <consortium name="Ensembl"/>
        </authorList>
    </citation>
    <scope>IDENTIFICATION</scope>
</reference>
<keyword evidence="4" id="KW-0493">Microtubule</keyword>
<reference evidence="9" key="2">
    <citation type="submission" date="2025-09" db="UniProtKB">
        <authorList>
            <consortium name="Ensembl"/>
        </authorList>
    </citation>
    <scope>IDENTIFICATION</scope>
</reference>
<proteinExistence type="inferred from homology"/>
<evidence type="ECO:0000256" key="2">
    <source>
        <dbReference type="ARBA" id="ARBA00009636"/>
    </source>
</evidence>
<evidence type="ECO:0000256" key="4">
    <source>
        <dbReference type="ARBA" id="ARBA00022701"/>
    </source>
</evidence>
<name>A0A8C7DTZ1_NAJNA</name>
<dbReference type="Gene3D" id="3.40.50.1440">
    <property type="entry name" value="Tubulin/FtsZ, GTPase domain"/>
    <property type="match status" value="2"/>
</dbReference>
<dbReference type="CDD" id="cd02189">
    <property type="entry name" value="delta_zeta_tubulin-like"/>
    <property type="match status" value="1"/>
</dbReference>
<dbReference type="InterPro" id="IPR017975">
    <property type="entry name" value="Tubulin_CS"/>
</dbReference>
<dbReference type="GeneTree" id="ENSGT00940000157069"/>
<keyword evidence="3" id="KW-0963">Cytoplasm</keyword>
<organism evidence="9 10">
    <name type="scientific">Naja naja</name>
    <name type="common">Indian cobra</name>
    <dbReference type="NCBI Taxonomy" id="35670"/>
    <lineage>
        <taxon>Eukaryota</taxon>
        <taxon>Metazoa</taxon>
        <taxon>Chordata</taxon>
        <taxon>Craniata</taxon>
        <taxon>Vertebrata</taxon>
        <taxon>Euteleostomi</taxon>
        <taxon>Lepidosauria</taxon>
        <taxon>Squamata</taxon>
        <taxon>Bifurcata</taxon>
        <taxon>Unidentata</taxon>
        <taxon>Episquamata</taxon>
        <taxon>Toxicofera</taxon>
        <taxon>Serpentes</taxon>
        <taxon>Colubroidea</taxon>
        <taxon>Elapidae</taxon>
        <taxon>Elapinae</taxon>
        <taxon>Naja</taxon>
    </lineage>
</organism>
<evidence type="ECO:0000313" key="10">
    <source>
        <dbReference type="Proteomes" id="UP000694559"/>
    </source>
</evidence>
<dbReference type="SMART" id="SM00864">
    <property type="entry name" value="Tubulin"/>
    <property type="match status" value="1"/>
</dbReference>
<evidence type="ECO:0000259" key="8">
    <source>
        <dbReference type="SMART" id="SM00864"/>
    </source>
</evidence>
<comment type="subcellular location">
    <subcellularLocation>
        <location evidence="1">Cytoplasm</location>
        <location evidence="1">Cytoskeleton</location>
    </subcellularLocation>
</comment>
<dbReference type="OMA" id="WNSYKCA"/>
<dbReference type="Ensembl" id="ENSNNAT00000010669.1">
    <property type="protein sequence ID" value="ENSNNAP00000010192.1"/>
    <property type="gene ID" value="ENSNNAG00000006793.1"/>
</dbReference>
<keyword evidence="6" id="KW-0342">GTP-binding</keyword>
<dbReference type="GO" id="GO:0005874">
    <property type="term" value="C:microtubule"/>
    <property type="evidence" value="ECO:0007669"/>
    <property type="project" value="UniProtKB-KW"/>
</dbReference>
<dbReference type="PROSITE" id="PS00227">
    <property type="entry name" value="TUBULIN"/>
    <property type="match status" value="1"/>
</dbReference>
<evidence type="ECO:0000256" key="1">
    <source>
        <dbReference type="ARBA" id="ARBA00004245"/>
    </source>
</evidence>
<evidence type="ECO:0000256" key="5">
    <source>
        <dbReference type="ARBA" id="ARBA00022741"/>
    </source>
</evidence>
<dbReference type="InterPro" id="IPR003008">
    <property type="entry name" value="Tubulin_FtsZ_GTPase"/>
</dbReference>
<dbReference type="PANTHER" id="PTHR11588">
    <property type="entry name" value="TUBULIN"/>
    <property type="match status" value="1"/>
</dbReference>
<dbReference type="GO" id="GO:0007017">
    <property type="term" value="P:microtubule-based process"/>
    <property type="evidence" value="ECO:0007669"/>
    <property type="project" value="InterPro"/>
</dbReference>
<comment type="similarity">
    <text evidence="2">Belongs to the tubulin family.</text>
</comment>
<dbReference type="Proteomes" id="UP000694559">
    <property type="component" value="Unplaced"/>
</dbReference>
<sequence length="335" mass="37208">MSILAIQLGQCGNQIGREVFDTICTDLHSSQGFCSRKENDAYQAVWLLAVLVDMEPKVINQTLSFLKNWELRYGPQSAFCQKQGSGNNWAHGYCAHGGFLMIMSMAGGTGSGLGAFVTAALREAYPNSFLLNHVIWPYGTGEVIVQNYNSVLTLSHLYQSSDALLVHENAVHKICLQLMKIKQLGSAFQPPTPPEGAHYSRSPLAELLQLRNLFKPAVNFNTSIANLVTLRGKEVQCADLSNFQDPALYTSWLNPPETLRIWNTPRAFNKYEKSASLVSNSQFLLSPLNSLVGKAWKMFASKAYIHQYSKFGIEEDDFLGCFTTLEQVIASYSSL</sequence>
<dbReference type="SUPFAM" id="SSF52490">
    <property type="entry name" value="Tubulin nucleotide-binding domain-like"/>
    <property type="match status" value="1"/>
</dbReference>
<keyword evidence="7" id="KW-0206">Cytoskeleton</keyword>
<feature type="domain" description="Tubulin/FtsZ GTPase" evidence="8">
    <location>
        <begin position="39"/>
        <end position="232"/>
    </location>
</feature>
<evidence type="ECO:0000256" key="6">
    <source>
        <dbReference type="ARBA" id="ARBA00023134"/>
    </source>
</evidence>
<evidence type="ECO:0000313" key="9">
    <source>
        <dbReference type="Ensembl" id="ENSNNAP00000010192.1"/>
    </source>
</evidence>
<dbReference type="OrthoDB" id="10250004at2759"/>
<dbReference type="InterPro" id="IPR008280">
    <property type="entry name" value="Tub_FtsZ_C"/>
</dbReference>